<evidence type="ECO:0000256" key="2">
    <source>
        <dbReference type="ARBA" id="ARBA00009347"/>
    </source>
</evidence>
<keyword evidence="5" id="KW-0560">Oxidoreductase</keyword>
<dbReference type="InterPro" id="IPR009100">
    <property type="entry name" value="AcylCoA_DH/oxidase_NM_dom_sf"/>
</dbReference>
<dbReference type="InterPro" id="IPR037069">
    <property type="entry name" value="AcylCoA_DH/ox_N_sf"/>
</dbReference>
<organism evidence="8 9">
    <name type="scientific">OM182 bacterium MED-G24</name>
    <dbReference type="NCBI Taxonomy" id="1986255"/>
    <lineage>
        <taxon>Bacteria</taxon>
        <taxon>Pseudomonadati</taxon>
        <taxon>Pseudomonadota</taxon>
        <taxon>Gammaproteobacteria</taxon>
        <taxon>OMG group</taxon>
        <taxon>OM182 clade</taxon>
    </lineage>
</organism>
<comment type="cofactor">
    <cofactor evidence="1">
        <name>FAD</name>
        <dbReference type="ChEBI" id="CHEBI:57692"/>
    </cofactor>
</comment>
<name>A0A2A5WSZ3_9GAMM</name>
<evidence type="ECO:0000313" key="9">
    <source>
        <dbReference type="Proteomes" id="UP000219327"/>
    </source>
</evidence>
<evidence type="ECO:0000259" key="7">
    <source>
        <dbReference type="Pfam" id="PF02771"/>
    </source>
</evidence>
<evidence type="ECO:0000256" key="5">
    <source>
        <dbReference type="ARBA" id="ARBA00023002"/>
    </source>
</evidence>
<comment type="similarity">
    <text evidence="2">Belongs to the acyl-CoA dehydrogenase family.</text>
</comment>
<dbReference type="InterPro" id="IPR036250">
    <property type="entry name" value="AcylCo_DH-like_C"/>
</dbReference>
<dbReference type="InterPro" id="IPR013786">
    <property type="entry name" value="AcylCoA_DH/ox_N"/>
</dbReference>
<dbReference type="EMBL" id="NTKD01000026">
    <property type="protein sequence ID" value="PDH39324.1"/>
    <property type="molecule type" value="Genomic_DNA"/>
</dbReference>
<keyword evidence="4" id="KW-0274">FAD</keyword>
<comment type="caution">
    <text evidence="8">The sequence shown here is derived from an EMBL/GenBank/DDBJ whole genome shotgun (WGS) entry which is preliminary data.</text>
</comment>
<protein>
    <submittedName>
        <fullName evidence="8">Acyl-CoA dehydrogenase</fullName>
    </submittedName>
</protein>
<sequence length="353" mass="37594">MRFGLSEEQTLLADSVTRFLADNVPLDEVRKVASGESSDAAVWQGLTELGVPGLLIPEDHGGVGLGSLDAVVVADCLGANVTPSPFLSSAVIAPTVLVAAGQREDLLGSLAGGEIRIGTAFGEAIGARVDADVKVSGGKLSGKSLFALDTHADHFLVATKGKHVYLVNASDCEVTDLPTVDRTRTTCEIKYNNVAAELISDNPDVFTEALDRARVVMAADTLGAAQHMIDEAVAYAKVREQFNRPIATFQAVKHMCAQMTADLEPCRSMVWYAGHALDNVPEEARLLACHTKAHLAEVGRSVSKTATEVHGGMGFTDLLGLHYWFKRCGFNRQMLGVPELVREEAARIQGLAA</sequence>
<evidence type="ECO:0000313" key="8">
    <source>
        <dbReference type="EMBL" id="PDH39324.1"/>
    </source>
</evidence>
<dbReference type="GO" id="GO:0003995">
    <property type="term" value="F:acyl-CoA dehydrogenase activity"/>
    <property type="evidence" value="ECO:0007669"/>
    <property type="project" value="TreeGrafter"/>
</dbReference>
<evidence type="ECO:0000256" key="3">
    <source>
        <dbReference type="ARBA" id="ARBA00022630"/>
    </source>
</evidence>
<dbReference type="Pfam" id="PF02771">
    <property type="entry name" value="Acyl-CoA_dh_N"/>
    <property type="match status" value="1"/>
</dbReference>
<dbReference type="AlphaFoldDB" id="A0A2A5WSZ3"/>
<reference evidence="8 9" key="1">
    <citation type="submission" date="2017-08" db="EMBL/GenBank/DDBJ databases">
        <title>Fine stratification of microbial communities through a metagenomic profile of the photic zone.</title>
        <authorList>
            <person name="Haro-Moreno J.M."/>
            <person name="Lopez-Perez M."/>
            <person name="De La Torre J."/>
            <person name="Picazo A."/>
            <person name="Camacho A."/>
            <person name="Rodriguez-Valera F."/>
        </authorList>
    </citation>
    <scope>NUCLEOTIDE SEQUENCE [LARGE SCALE GENOMIC DNA]</scope>
    <source>
        <strain evidence="8">MED-G24</strain>
    </source>
</reference>
<evidence type="ECO:0000256" key="4">
    <source>
        <dbReference type="ARBA" id="ARBA00022827"/>
    </source>
</evidence>
<feature type="domain" description="Acyl-CoA dehydrogenase/oxidase C-terminal" evidence="6">
    <location>
        <begin position="205"/>
        <end position="347"/>
    </location>
</feature>
<dbReference type="GO" id="GO:0050660">
    <property type="term" value="F:flavin adenine dinucleotide binding"/>
    <property type="evidence" value="ECO:0007669"/>
    <property type="project" value="InterPro"/>
</dbReference>
<dbReference type="PANTHER" id="PTHR43884:SF20">
    <property type="entry name" value="ACYL-COA DEHYDROGENASE FADE28"/>
    <property type="match status" value="1"/>
</dbReference>
<dbReference type="SUPFAM" id="SSF47203">
    <property type="entry name" value="Acyl-CoA dehydrogenase C-terminal domain-like"/>
    <property type="match status" value="1"/>
</dbReference>
<evidence type="ECO:0000256" key="1">
    <source>
        <dbReference type="ARBA" id="ARBA00001974"/>
    </source>
</evidence>
<gene>
    <name evidence="8" type="ORF">CNE99_05875</name>
</gene>
<proteinExistence type="inferred from homology"/>
<accession>A0A2A5WSZ3</accession>
<dbReference type="Proteomes" id="UP000219327">
    <property type="component" value="Unassembled WGS sequence"/>
</dbReference>
<dbReference type="Gene3D" id="1.10.540.10">
    <property type="entry name" value="Acyl-CoA dehydrogenase/oxidase, N-terminal domain"/>
    <property type="match status" value="1"/>
</dbReference>
<dbReference type="InterPro" id="IPR009075">
    <property type="entry name" value="AcylCo_DH/oxidase_C"/>
</dbReference>
<dbReference type="Pfam" id="PF00441">
    <property type="entry name" value="Acyl-CoA_dh_1"/>
    <property type="match status" value="1"/>
</dbReference>
<dbReference type="SUPFAM" id="SSF56645">
    <property type="entry name" value="Acyl-CoA dehydrogenase NM domain-like"/>
    <property type="match status" value="1"/>
</dbReference>
<feature type="domain" description="Acyl-CoA dehydrogenase/oxidase N-terminal" evidence="7">
    <location>
        <begin position="6"/>
        <end position="113"/>
    </location>
</feature>
<dbReference type="Gene3D" id="1.20.140.10">
    <property type="entry name" value="Butyryl-CoA Dehydrogenase, subunit A, domain 3"/>
    <property type="match status" value="1"/>
</dbReference>
<dbReference type="CDD" id="cd00567">
    <property type="entry name" value="ACAD"/>
    <property type="match status" value="1"/>
</dbReference>
<dbReference type="PANTHER" id="PTHR43884">
    <property type="entry name" value="ACYL-COA DEHYDROGENASE"/>
    <property type="match status" value="1"/>
</dbReference>
<evidence type="ECO:0000259" key="6">
    <source>
        <dbReference type="Pfam" id="PF00441"/>
    </source>
</evidence>
<keyword evidence="3" id="KW-0285">Flavoprotein</keyword>